<evidence type="ECO:0000313" key="3">
    <source>
        <dbReference type="Proteomes" id="UP001597214"/>
    </source>
</evidence>
<dbReference type="SUPFAM" id="SSF56672">
    <property type="entry name" value="DNA/RNA polymerases"/>
    <property type="match status" value="1"/>
</dbReference>
<accession>A0ABW4LSS4</accession>
<dbReference type="Pfam" id="PF00078">
    <property type="entry name" value="RVT_1"/>
    <property type="match status" value="1"/>
</dbReference>
<feature type="domain" description="Reverse transcriptase" evidence="1">
    <location>
        <begin position="100"/>
        <end position="155"/>
    </location>
</feature>
<keyword evidence="2" id="KW-0695">RNA-directed DNA polymerase</keyword>
<dbReference type="PANTHER" id="PTHR34047">
    <property type="entry name" value="NUCLEAR INTRON MATURASE 1, MITOCHONDRIAL-RELATED"/>
    <property type="match status" value="1"/>
</dbReference>
<organism evidence="2 3">
    <name type="scientific">Bacillus salitolerans</name>
    <dbReference type="NCBI Taxonomy" id="1437434"/>
    <lineage>
        <taxon>Bacteria</taxon>
        <taxon>Bacillati</taxon>
        <taxon>Bacillota</taxon>
        <taxon>Bacilli</taxon>
        <taxon>Bacillales</taxon>
        <taxon>Bacillaceae</taxon>
        <taxon>Bacillus</taxon>
    </lineage>
</organism>
<keyword evidence="3" id="KW-1185">Reference proteome</keyword>
<evidence type="ECO:0000313" key="2">
    <source>
        <dbReference type="EMBL" id="MFD1738137.1"/>
    </source>
</evidence>
<gene>
    <name evidence="2" type="ORF">ACFSCX_16540</name>
</gene>
<dbReference type="InterPro" id="IPR043502">
    <property type="entry name" value="DNA/RNA_pol_sf"/>
</dbReference>
<dbReference type="CDD" id="cd01651">
    <property type="entry name" value="RT_G2_intron"/>
    <property type="match status" value="1"/>
</dbReference>
<dbReference type="Proteomes" id="UP001597214">
    <property type="component" value="Unassembled WGS sequence"/>
</dbReference>
<proteinExistence type="predicted"/>
<reference evidence="3" key="1">
    <citation type="journal article" date="2019" name="Int. J. Syst. Evol. Microbiol.">
        <title>The Global Catalogue of Microorganisms (GCM) 10K type strain sequencing project: providing services to taxonomists for standard genome sequencing and annotation.</title>
        <authorList>
            <consortium name="The Broad Institute Genomics Platform"/>
            <consortium name="The Broad Institute Genome Sequencing Center for Infectious Disease"/>
            <person name="Wu L."/>
            <person name="Ma J."/>
        </authorList>
    </citation>
    <scope>NUCLEOTIDE SEQUENCE [LARGE SCALE GENOMIC DNA]</scope>
    <source>
        <strain evidence="3">CCUG 49339</strain>
    </source>
</reference>
<dbReference type="GO" id="GO:0003964">
    <property type="term" value="F:RNA-directed DNA polymerase activity"/>
    <property type="evidence" value="ECO:0007669"/>
    <property type="project" value="UniProtKB-KW"/>
</dbReference>
<dbReference type="EMBL" id="JBHUEM010000038">
    <property type="protein sequence ID" value="MFD1738137.1"/>
    <property type="molecule type" value="Genomic_DNA"/>
</dbReference>
<name>A0ABW4LSS4_9BACI</name>
<keyword evidence="2" id="KW-0548">Nucleotidyltransferase</keyword>
<protein>
    <submittedName>
        <fullName evidence="2">Reverse transcriptase domain-containing protein</fullName>
    </submittedName>
</protein>
<keyword evidence="2" id="KW-0808">Transferase</keyword>
<dbReference type="PANTHER" id="PTHR34047:SF8">
    <property type="entry name" value="PROTEIN YKFC"/>
    <property type="match status" value="1"/>
</dbReference>
<dbReference type="InterPro" id="IPR051083">
    <property type="entry name" value="GrpII_Intron_Splice-Mob/Def"/>
</dbReference>
<comment type="caution">
    <text evidence="2">The sequence shown here is derived from an EMBL/GenBank/DDBJ whole genome shotgun (WGS) entry which is preliminary data.</text>
</comment>
<feature type="non-terminal residue" evidence="2">
    <location>
        <position position="171"/>
    </location>
</feature>
<dbReference type="InterPro" id="IPR000477">
    <property type="entry name" value="RT_dom"/>
</dbReference>
<sequence>MLKRKKLRHSEYYDMQHCFDNLYGQSVDGQNFYDLMELISSNENIRLAYRNIKRNTGSKTAGTDKLTINDIKDLTVEEVITKVQNKFESFEPGTVRRVFIPKANGKVRPLGIPTIWDRIFQQCIVQVLEPICEAKFYKHSYGFRPNRSTHHAKARFESLINMAGLYHCVDI</sequence>
<evidence type="ECO:0000259" key="1">
    <source>
        <dbReference type="Pfam" id="PF00078"/>
    </source>
</evidence>
<dbReference type="RefSeq" id="WP_377929352.1">
    <property type="nucleotide sequence ID" value="NZ_JBHUEM010000038.1"/>
</dbReference>